<evidence type="ECO:0000313" key="2">
    <source>
        <dbReference type="EMBL" id="EAC0255603.1"/>
    </source>
</evidence>
<keyword evidence="1" id="KW-1133">Transmembrane helix</keyword>
<accession>A0A3Z4X5V8</accession>
<comment type="caution">
    <text evidence="2">The sequence shown here is derived from an EMBL/GenBank/DDBJ whole genome shotgun (WGS) entry which is preliminary data.</text>
</comment>
<dbReference type="EMBL" id="AAAGNC010000003">
    <property type="protein sequence ID" value="EAC0255603.1"/>
    <property type="molecule type" value="Genomic_DNA"/>
</dbReference>
<keyword evidence="1" id="KW-0472">Membrane</keyword>
<feature type="transmembrane region" description="Helical" evidence="1">
    <location>
        <begin position="58"/>
        <end position="78"/>
    </location>
</feature>
<gene>
    <name evidence="2" type="ORF">EHE49_02855</name>
</gene>
<name>A0A3Z4X5V8_SALET</name>
<dbReference type="Proteomes" id="UP000839816">
    <property type="component" value="Unassembled WGS sequence"/>
</dbReference>
<reference evidence="2" key="1">
    <citation type="submission" date="2018-11" db="EMBL/GenBank/DDBJ databases">
        <authorList>
            <person name="Ashton P.M."/>
            <person name="Dallman T."/>
            <person name="Nair S."/>
            <person name="De Pinna E."/>
            <person name="Peters T."/>
            <person name="Grant K."/>
        </authorList>
    </citation>
    <scope>NUCLEOTIDE SEQUENCE [LARGE SCALE GENOMIC DNA]</scope>
    <source>
        <strain evidence="2">634658</strain>
    </source>
</reference>
<organism evidence="2">
    <name type="scientific">Salmonella enterica subsp. enterica serovar Chester</name>
    <dbReference type="NCBI Taxonomy" id="149386"/>
    <lineage>
        <taxon>Bacteria</taxon>
        <taxon>Pseudomonadati</taxon>
        <taxon>Pseudomonadota</taxon>
        <taxon>Gammaproteobacteria</taxon>
        <taxon>Enterobacterales</taxon>
        <taxon>Enterobacteriaceae</taxon>
        <taxon>Salmonella</taxon>
    </lineage>
</organism>
<evidence type="ECO:0000256" key="1">
    <source>
        <dbReference type="SAM" id="Phobius"/>
    </source>
</evidence>
<dbReference type="AlphaFoldDB" id="A0A3Z4X5V8"/>
<protein>
    <submittedName>
        <fullName evidence="2">Uncharacterized protein</fullName>
    </submittedName>
</protein>
<sequence>MMNYERKHAWQEKLRTGQIHSAQQVKMWVLPHGVICEMVQVGGLPILRNGKYDSMNTVLARLLADAGIMGTVILYSTATIPQNLSRWLTHWLSNDPSEDDPWLRSMTVTTMGQRPTKPLPFQVNVIEPAILEAGEVFEAIKHRSRDVSISQFLIEANDVTYRLEPVRRMDARIVDCTEFGYVLRTQGNHTFLASMLSRRVQGQLAHYKVSPADLVGTDVKVEYTMFTEGNRLCNFKSPVVYRSKALDALGDQNVPTYDGPYPFKSQASANRALLTVTRCKRAAITRTDGEIYGKDTESDAKLFSFRRGVKPGLYAATFEKGDDVEFWQFDSDFAVDAIDPDALVSVITDQIFYATGMSLLEIFLMYDARVPSQSVKT</sequence>
<keyword evidence="1" id="KW-0812">Transmembrane</keyword>
<proteinExistence type="predicted"/>